<keyword evidence="1" id="KW-0732">Signal</keyword>
<dbReference type="InterPro" id="IPR036691">
    <property type="entry name" value="Endo/exonu/phosph_ase_sf"/>
</dbReference>
<keyword evidence="3" id="KW-0255">Endonuclease</keyword>
<evidence type="ECO:0000313" key="3">
    <source>
        <dbReference type="EMBL" id="MCU7693927.1"/>
    </source>
</evidence>
<keyword evidence="3" id="KW-0540">Nuclease</keyword>
<sequence length="347" mass="38996">MKRYSLLTIFICVFIFWGQAQTTYKTAVVSFYNLENLYDTIWHGKNDDISFTPRGSKAYTTAIFTDKINKLATVISQIGTDVNPDGAAILGVAEVENLSVLQTLVAHPLLAKRGLKIIHYDSKDFRGVDVALIYNPKYFQVEASKPLYVALPSGSKDAVFTRDVLWVTGNMDGERVDVFVNHWPSRSGGEKRSMPGRMAAAKAVRSVVDNLLSNNADAKIIVMGDLNDDPVNESITIGLRAHGDARKLKAGDLYNPWVEFYKSGLGTLAYQDAWSLFDQIIVSPAFLDKKQQGFFLYKHHIFKPGYLIENIGKYKGYPMRTYSGDVYRGGYSDHFPTYLVLLKRSER</sequence>
<dbReference type="PANTHER" id="PTHR42834:SF1">
    <property type="entry name" value="ENDONUCLEASE_EXONUCLEASE_PHOSPHATASE FAMILY PROTEIN (AFU_ORTHOLOGUE AFUA_3G09210)"/>
    <property type="match status" value="1"/>
</dbReference>
<dbReference type="PANTHER" id="PTHR42834">
    <property type="entry name" value="ENDONUCLEASE/EXONUCLEASE/PHOSPHATASE FAMILY PROTEIN (AFU_ORTHOLOGUE AFUA_3G09210)"/>
    <property type="match status" value="1"/>
</dbReference>
<comment type="caution">
    <text evidence="3">The sequence shown here is derived from an EMBL/GenBank/DDBJ whole genome shotgun (WGS) entry which is preliminary data.</text>
</comment>
<gene>
    <name evidence="3" type="ORF">OD355_05280</name>
</gene>
<dbReference type="Pfam" id="PF19580">
    <property type="entry name" value="Exo_endo_phos_3"/>
    <property type="match status" value="1"/>
</dbReference>
<dbReference type="SUPFAM" id="SSF56219">
    <property type="entry name" value="DNase I-like"/>
    <property type="match status" value="1"/>
</dbReference>
<protein>
    <submittedName>
        <fullName evidence="3">Endonuclease/exonuclease/phosphatase</fullName>
    </submittedName>
</protein>
<keyword evidence="4" id="KW-1185">Reference proteome</keyword>
<evidence type="ECO:0000313" key="4">
    <source>
        <dbReference type="Proteomes" id="UP001209317"/>
    </source>
</evidence>
<keyword evidence="3" id="KW-0378">Hydrolase</keyword>
<dbReference type="Gene3D" id="3.60.10.10">
    <property type="entry name" value="Endonuclease/exonuclease/phosphatase"/>
    <property type="match status" value="1"/>
</dbReference>
<accession>A0AAE3LJN0</accession>
<feature type="chain" id="PRO_5042014998" evidence="1">
    <location>
        <begin position="21"/>
        <end position="347"/>
    </location>
</feature>
<reference evidence="3" key="1">
    <citation type="submission" date="2022-10" db="EMBL/GenBank/DDBJ databases">
        <authorList>
            <person name="Kim H.S."/>
            <person name="Kim J.-S."/>
            <person name="Suh M.K."/>
            <person name="Eom M.K."/>
            <person name="Lee J.-S."/>
        </authorList>
    </citation>
    <scope>NUCLEOTIDE SEQUENCE</scope>
    <source>
        <strain evidence="3">LIP-5</strain>
    </source>
</reference>
<organism evidence="3 4">
    <name type="scientific">Haoranjiania flava</name>
    <dbReference type="NCBI Taxonomy" id="1856322"/>
    <lineage>
        <taxon>Bacteria</taxon>
        <taxon>Pseudomonadati</taxon>
        <taxon>Bacteroidota</taxon>
        <taxon>Chitinophagia</taxon>
        <taxon>Chitinophagales</taxon>
        <taxon>Chitinophagaceae</taxon>
        <taxon>Haoranjiania</taxon>
    </lineage>
</organism>
<dbReference type="InterPro" id="IPR005135">
    <property type="entry name" value="Endo/exonuclease/phosphatase"/>
</dbReference>
<dbReference type="EMBL" id="JAOTPL010000005">
    <property type="protein sequence ID" value="MCU7693927.1"/>
    <property type="molecule type" value="Genomic_DNA"/>
</dbReference>
<feature type="domain" description="Endonuclease/exonuclease/phosphatase" evidence="2">
    <location>
        <begin position="29"/>
        <end position="342"/>
    </location>
</feature>
<evidence type="ECO:0000259" key="2">
    <source>
        <dbReference type="Pfam" id="PF19580"/>
    </source>
</evidence>
<dbReference type="AlphaFoldDB" id="A0AAE3LJN0"/>
<feature type="signal peptide" evidence="1">
    <location>
        <begin position="1"/>
        <end position="20"/>
    </location>
</feature>
<proteinExistence type="predicted"/>
<dbReference type="GO" id="GO:0004519">
    <property type="term" value="F:endonuclease activity"/>
    <property type="evidence" value="ECO:0007669"/>
    <property type="project" value="UniProtKB-KW"/>
</dbReference>
<dbReference type="Proteomes" id="UP001209317">
    <property type="component" value="Unassembled WGS sequence"/>
</dbReference>
<name>A0AAE3LJN0_9BACT</name>
<evidence type="ECO:0000256" key="1">
    <source>
        <dbReference type="SAM" id="SignalP"/>
    </source>
</evidence>
<dbReference type="RefSeq" id="WP_263037415.1">
    <property type="nucleotide sequence ID" value="NZ_JAOTPL010000005.1"/>
</dbReference>